<dbReference type="GO" id="GO:0015935">
    <property type="term" value="C:small ribosomal subunit"/>
    <property type="evidence" value="ECO:0007669"/>
    <property type="project" value="TreeGrafter"/>
</dbReference>
<comment type="similarity">
    <text evidence="3">Belongs to the bacterial ribosomal protein bS16 family.</text>
</comment>
<feature type="region of interest" description="Disordered" evidence="4">
    <location>
        <begin position="82"/>
        <end position="111"/>
    </location>
</feature>
<protein>
    <recommendedName>
        <fullName evidence="3">Small ribosomal subunit protein bS16</fullName>
    </recommendedName>
</protein>
<dbReference type="InterPro" id="IPR023803">
    <property type="entry name" value="Ribosomal_bS16_dom_sf"/>
</dbReference>
<dbReference type="EMBL" id="PEWD01000032">
    <property type="protein sequence ID" value="PIU69082.1"/>
    <property type="molecule type" value="Genomic_DNA"/>
</dbReference>
<proteinExistence type="inferred from homology"/>
<gene>
    <name evidence="3" type="primary">rpsP</name>
    <name evidence="5" type="ORF">COS81_01440</name>
</gene>
<dbReference type="InterPro" id="IPR000307">
    <property type="entry name" value="Ribosomal_bS16"/>
</dbReference>
<comment type="caution">
    <text evidence="5">The sequence shown here is derived from an EMBL/GenBank/DDBJ whole genome shotgun (WGS) entry which is preliminary data.</text>
</comment>
<sequence>MAVKIRLSRIGGKNKPYYRIVVKSERSNRDGNSLEILGFYNPLSKEIKVKLERVDYWLSKGAKTTPVIDRLLKIGGKRGSVKSSTVKEKADTNLDNNQKKVTPPEESKPKS</sequence>
<dbReference type="Pfam" id="PF00886">
    <property type="entry name" value="Ribosomal_S16"/>
    <property type="match status" value="1"/>
</dbReference>
<evidence type="ECO:0000256" key="1">
    <source>
        <dbReference type="ARBA" id="ARBA00022980"/>
    </source>
</evidence>
<evidence type="ECO:0000256" key="2">
    <source>
        <dbReference type="ARBA" id="ARBA00023274"/>
    </source>
</evidence>
<dbReference type="Gene3D" id="3.30.1320.10">
    <property type="match status" value="1"/>
</dbReference>
<evidence type="ECO:0000256" key="3">
    <source>
        <dbReference type="HAMAP-Rule" id="MF_00385"/>
    </source>
</evidence>
<keyword evidence="2 3" id="KW-0687">Ribonucleoprotein</keyword>
<dbReference type="PANTHER" id="PTHR12919">
    <property type="entry name" value="30S RIBOSOMAL PROTEIN S16"/>
    <property type="match status" value="1"/>
</dbReference>
<accession>A0A2M7ANZ9</accession>
<name>A0A2M7ANZ9_UNCKA</name>
<feature type="compositionally biased region" description="Basic and acidic residues" evidence="4">
    <location>
        <begin position="102"/>
        <end position="111"/>
    </location>
</feature>
<dbReference type="NCBIfam" id="TIGR00002">
    <property type="entry name" value="S16"/>
    <property type="match status" value="1"/>
</dbReference>
<evidence type="ECO:0000313" key="5">
    <source>
        <dbReference type="EMBL" id="PIU69082.1"/>
    </source>
</evidence>
<dbReference type="SUPFAM" id="SSF54565">
    <property type="entry name" value="Ribosomal protein S16"/>
    <property type="match status" value="1"/>
</dbReference>
<evidence type="ECO:0000256" key="4">
    <source>
        <dbReference type="SAM" id="MobiDB-lite"/>
    </source>
</evidence>
<dbReference type="GO" id="GO:0005737">
    <property type="term" value="C:cytoplasm"/>
    <property type="evidence" value="ECO:0007669"/>
    <property type="project" value="UniProtKB-ARBA"/>
</dbReference>
<dbReference type="Proteomes" id="UP000229916">
    <property type="component" value="Unassembled WGS sequence"/>
</dbReference>
<dbReference type="PANTHER" id="PTHR12919:SF20">
    <property type="entry name" value="SMALL RIBOSOMAL SUBUNIT PROTEIN BS16M"/>
    <property type="match status" value="1"/>
</dbReference>
<keyword evidence="1 3" id="KW-0689">Ribosomal protein</keyword>
<dbReference type="AlphaFoldDB" id="A0A2M7ANZ9"/>
<dbReference type="HAMAP" id="MF_00385">
    <property type="entry name" value="Ribosomal_bS16"/>
    <property type="match status" value="1"/>
</dbReference>
<organism evidence="5 6">
    <name type="scientific">candidate division WWE3 bacterium CG06_land_8_20_14_3_00_42_16</name>
    <dbReference type="NCBI Taxonomy" id="1975083"/>
    <lineage>
        <taxon>Bacteria</taxon>
        <taxon>Katanobacteria</taxon>
    </lineage>
</organism>
<evidence type="ECO:0000313" key="6">
    <source>
        <dbReference type="Proteomes" id="UP000229916"/>
    </source>
</evidence>
<reference evidence="6" key="1">
    <citation type="submission" date="2017-09" db="EMBL/GenBank/DDBJ databases">
        <title>Depth-based differentiation of microbial function through sediment-hosted aquifers and enrichment of novel symbionts in the deep terrestrial subsurface.</title>
        <authorList>
            <person name="Probst A.J."/>
            <person name="Ladd B."/>
            <person name="Jarett J.K."/>
            <person name="Geller-Mcgrath D.E."/>
            <person name="Sieber C.M.K."/>
            <person name="Emerson J.B."/>
            <person name="Anantharaman K."/>
            <person name="Thomas B.C."/>
            <person name="Malmstrom R."/>
            <person name="Stieglmeier M."/>
            <person name="Klingl A."/>
            <person name="Woyke T."/>
            <person name="Ryan C.M."/>
            <person name="Banfield J.F."/>
        </authorList>
    </citation>
    <scope>NUCLEOTIDE SEQUENCE [LARGE SCALE GENOMIC DNA]</scope>
</reference>
<dbReference type="GO" id="GO:0006412">
    <property type="term" value="P:translation"/>
    <property type="evidence" value="ECO:0007669"/>
    <property type="project" value="UniProtKB-UniRule"/>
</dbReference>
<dbReference type="GO" id="GO:0003735">
    <property type="term" value="F:structural constituent of ribosome"/>
    <property type="evidence" value="ECO:0007669"/>
    <property type="project" value="InterPro"/>
</dbReference>